<dbReference type="InterPro" id="IPR013148">
    <property type="entry name" value="Glyco_hydro_32_N"/>
</dbReference>
<reference evidence="7 8" key="2">
    <citation type="journal article" date="2017" name="Genome Biol.">
        <title>New reference genome sequences of hot pepper reveal the massive evolution of plant disease-resistance genes by retroduplication.</title>
        <authorList>
            <person name="Kim S."/>
            <person name="Park J."/>
            <person name="Yeom S.I."/>
            <person name="Kim Y.M."/>
            <person name="Seo E."/>
            <person name="Kim K.T."/>
            <person name="Kim M.S."/>
            <person name="Lee J.M."/>
            <person name="Cheong K."/>
            <person name="Shin H.S."/>
            <person name="Kim S.B."/>
            <person name="Han K."/>
            <person name="Lee J."/>
            <person name="Park M."/>
            <person name="Lee H.A."/>
            <person name="Lee H.Y."/>
            <person name="Lee Y."/>
            <person name="Oh S."/>
            <person name="Lee J.H."/>
            <person name="Choi E."/>
            <person name="Choi E."/>
            <person name="Lee S.E."/>
            <person name="Jeon J."/>
            <person name="Kim H."/>
            <person name="Choi G."/>
            <person name="Song H."/>
            <person name="Lee J."/>
            <person name="Lee S.C."/>
            <person name="Kwon J.K."/>
            <person name="Lee H.Y."/>
            <person name="Koo N."/>
            <person name="Hong Y."/>
            <person name="Kim R.W."/>
            <person name="Kang W.H."/>
            <person name="Huh J.H."/>
            <person name="Kang B.C."/>
            <person name="Yang T.J."/>
            <person name="Lee Y.H."/>
            <person name="Bennetzen J.L."/>
            <person name="Choi D."/>
        </authorList>
    </citation>
    <scope>NUCLEOTIDE SEQUENCE [LARGE SCALE GENOMIC DNA]</scope>
    <source>
        <strain evidence="8">cv. CM334</strain>
    </source>
</reference>
<evidence type="ECO:0000256" key="1">
    <source>
        <dbReference type="ARBA" id="ARBA00009902"/>
    </source>
</evidence>
<comment type="caution">
    <text evidence="7">The sequence shown here is derived from an EMBL/GenBank/DDBJ whole genome shotgun (WGS) entry which is preliminary data.</text>
</comment>
<evidence type="ECO:0000259" key="6">
    <source>
        <dbReference type="Pfam" id="PF08244"/>
    </source>
</evidence>
<dbReference type="OMA" id="QVEYYTI"/>
<gene>
    <name evidence="7" type="ORF">T459_12233</name>
</gene>
<dbReference type="EMBL" id="AYRZ02000004">
    <property type="protein sequence ID" value="PHT83790.1"/>
    <property type="molecule type" value="Genomic_DNA"/>
</dbReference>
<dbReference type="Gramene" id="PHT83790">
    <property type="protein sequence ID" value="PHT83790"/>
    <property type="gene ID" value="T459_12233"/>
</dbReference>
<evidence type="ECO:0000259" key="5">
    <source>
        <dbReference type="Pfam" id="PF00251"/>
    </source>
</evidence>
<protein>
    <submittedName>
        <fullName evidence="7">Uncharacterized protein</fullName>
    </submittedName>
</protein>
<keyword evidence="8" id="KW-1185">Reference proteome</keyword>
<keyword evidence="3 4" id="KW-0326">Glycosidase</keyword>
<dbReference type="AlphaFoldDB" id="A0A2G2ZP78"/>
<reference evidence="7 8" key="1">
    <citation type="journal article" date="2014" name="Nat. Genet.">
        <title>Genome sequence of the hot pepper provides insights into the evolution of pungency in Capsicum species.</title>
        <authorList>
            <person name="Kim S."/>
            <person name="Park M."/>
            <person name="Yeom S.I."/>
            <person name="Kim Y.M."/>
            <person name="Lee J.M."/>
            <person name="Lee H.A."/>
            <person name="Seo E."/>
            <person name="Choi J."/>
            <person name="Cheong K."/>
            <person name="Kim K.T."/>
            <person name="Jung K."/>
            <person name="Lee G.W."/>
            <person name="Oh S.K."/>
            <person name="Bae C."/>
            <person name="Kim S.B."/>
            <person name="Lee H.Y."/>
            <person name="Kim S.Y."/>
            <person name="Kim M.S."/>
            <person name="Kang B.C."/>
            <person name="Jo Y.D."/>
            <person name="Yang H.B."/>
            <person name="Jeong H.J."/>
            <person name="Kang W.H."/>
            <person name="Kwon J.K."/>
            <person name="Shin C."/>
            <person name="Lim J.Y."/>
            <person name="Park J.H."/>
            <person name="Huh J.H."/>
            <person name="Kim J.S."/>
            <person name="Kim B.D."/>
            <person name="Cohen O."/>
            <person name="Paran I."/>
            <person name="Suh M.C."/>
            <person name="Lee S.B."/>
            <person name="Kim Y.K."/>
            <person name="Shin Y."/>
            <person name="Noh S.J."/>
            <person name="Park J."/>
            <person name="Seo Y.S."/>
            <person name="Kwon S.Y."/>
            <person name="Kim H.A."/>
            <person name="Park J.M."/>
            <person name="Kim H.J."/>
            <person name="Choi S.B."/>
            <person name="Bosland P.W."/>
            <person name="Reeves G."/>
            <person name="Jo S.H."/>
            <person name="Lee B.W."/>
            <person name="Cho H.T."/>
            <person name="Choi H.S."/>
            <person name="Lee M.S."/>
            <person name="Yu Y."/>
            <person name="Do Choi Y."/>
            <person name="Park B.S."/>
            <person name="van Deynze A."/>
            <person name="Ashrafi H."/>
            <person name="Hill T."/>
            <person name="Kim W.T."/>
            <person name="Pai H.S."/>
            <person name="Ahn H.K."/>
            <person name="Yeam I."/>
            <person name="Giovannoni J.J."/>
            <person name="Rose J.K."/>
            <person name="Sorensen I."/>
            <person name="Lee S.J."/>
            <person name="Kim R.W."/>
            <person name="Choi I.Y."/>
            <person name="Choi B.S."/>
            <person name="Lim J.S."/>
            <person name="Lee Y.H."/>
            <person name="Choi D."/>
        </authorList>
    </citation>
    <scope>NUCLEOTIDE SEQUENCE [LARGE SCALE GENOMIC DNA]</scope>
    <source>
        <strain evidence="8">cv. CM334</strain>
    </source>
</reference>
<dbReference type="Pfam" id="PF08244">
    <property type="entry name" value="Glyco_hydro_32C"/>
    <property type="match status" value="1"/>
</dbReference>
<evidence type="ECO:0000313" key="8">
    <source>
        <dbReference type="Proteomes" id="UP000222542"/>
    </source>
</evidence>
<dbReference type="STRING" id="4072.A0A2G2ZP78"/>
<accession>A0A2G2ZP78</accession>
<dbReference type="InterPro" id="IPR023296">
    <property type="entry name" value="Glyco_hydro_beta-prop_sf"/>
</dbReference>
<dbReference type="PANTHER" id="PTHR31953">
    <property type="entry name" value="BETA-FRUCTOFURANOSIDASE, INSOLUBLE ISOENZYME CWINV1-RELATED"/>
    <property type="match status" value="1"/>
</dbReference>
<dbReference type="SUPFAM" id="SSF49899">
    <property type="entry name" value="Concanavalin A-like lectins/glucanases"/>
    <property type="match status" value="1"/>
</dbReference>
<evidence type="ECO:0000256" key="3">
    <source>
        <dbReference type="ARBA" id="ARBA00023295"/>
    </source>
</evidence>
<comment type="similarity">
    <text evidence="1 4">Belongs to the glycosyl hydrolase 32 family.</text>
</comment>
<organism evidence="7 8">
    <name type="scientific">Capsicum annuum</name>
    <name type="common">Capsicum pepper</name>
    <dbReference type="NCBI Taxonomy" id="4072"/>
    <lineage>
        <taxon>Eukaryota</taxon>
        <taxon>Viridiplantae</taxon>
        <taxon>Streptophyta</taxon>
        <taxon>Embryophyta</taxon>
        <taxon>Tracheophyta</taxon>
        <taxon>Spermatophyta</taxon>
        <taxon>Magnoliopsida</taxon>
        <taxon>eudicotyledons</taxon>
        <taxon>Gunneridae</taxon>
        <taxon>Pentapetalae</taxon>
        <taxon>asterids</taxon>
        <taxon>lamiids</taxon>
        <taxon>Solanales</taxon>
        <taxon>Solanaceae</taxon>
        <taxon>Solanoideae</taxon>
        <taxon>Capsiceae</taxon>
        <taxon>Capsicum</taxon>
    </lineage>
</organism>
<evidence type="ECO:0000256" key="2">
    <source>
        <dbReference type="ARBA" id="ARBA00022801"/>
    </source>
</evidence>
<dbReference type="InterPro" id="IPR013320">
    <property type="entry name" value="ConA-like_dom_sf"/>
</dbReference>
<keyword evidence="2 4" id="KW-0378">Hydrolase</keyword>
<dbReference type="Gene3D" id="2.60.120.560">
    <property type="entry name" value="Exo-inulinase, domain 1"/>
    <property type="match status" value="1"/>
</dbReference>
<dbReference type="Gene3D" id="2.115.10.20">
    <property type="entry name" value="Glycosyl hydrolase domain, family 43"/>
    <property type="match status" value="1"/>
</dbReference>
<sequence>MEGYSKFFFDSEKKRRIFIASVSESTSKEIDIAKGWSGLQSFPRKIWLDKGGKQLVQCPVEEIEMLKTNQVELHNVILDAGSKLEISVTAAQTRNLKALELIGLGQIRPGPLSGPGPSPLDWLSLKLTEHAHLTFILLLNPNCTAVFFRIFKKNDIFIVIMGCDKKRSSVGLEYDKTNYAAFLDVDPVTEKLSQRTLIDHSIVESFGGGGKACITTRAYPTLAINNNAHIFVFNNGSQHVDISTLSAWSLNQVEIKLNH</sequence>
<feature type="domain" description="Glycosyl hydrolase family 32 C-terminal" evidence="6">
    <location>
        <begin position="132"/>
        <end position="249"/>
    </location>
</feature>
<dbReference type="Pfam" id="PF00251">
    <property type="entry name" value="Glyco_hydro_32N"/>
    <property type="match status" value="1"/>
</dbReference>
<evidence type="ECO:0000313" key="7">
    <source>
        <dbReference type="EMBL" id="PHT83790.1"/>
    </source>
</evidence>
<dbReference type="GO" id="GO:0016798">
    <property type="term" value="F:hydrolase activity, acting on glycosyl bonds"/>
    <property type="evidence" value="ECO:0007669"/>
    <property type="project" value="UniProtKB-KW"/>
</dbReference>
<feature type="domain" description="Glycosyl hydrolase family 32 N-terminal" evidence="5">
    <location>
        <begin position="5"/>
        <end position="59"/>
    </location>
</feature>
<dbReference type="InterPro" id="IPR013189">
    <property type="entry name" value="Glyco_hydro_32_C"/>
</dbReference>
<proteinExistence type="inferred from homology"/>
<dbReference type="InterPro" id="IPR050551">
    <property type="entry name" value="Fructan_Metab_Enzymes"/>
</dbReference>
<dbReference type="Proteomes" id="UP000222542">
    <property type="component" value="Unassembled WGS sequence"/>
</dbReference>
<name>A0A2G2ZP78_CAPAN</name>
<evidence type="ECO:0000256" key="4">
    <source>
        <dbReference type="RuleBase" id="RU362110"/>
    </source>
</evidence>
<dbReference type="SUPFAM" id="SSF75005">
    <property type="entry name" value="Arabinanase/levansucrase/invertase"/>
    <property type="match status" value="1"/>
</dbReference>